<feature type="transmembrane region" description="Helical" evidence="1">
    <location>
        <begin position="182"/>
        <end position="201"/>
    </location>
</feature>
<feature type="transmembrane region" description="Helical" evidence="1">
    <location>
        <begin position="439"/>
        <end position="458"/>
    </location>
</feature>
<evidence type="ECO:0000313" key="2">
    <source>
        <dbReference type="EMBL" id="PZD80646.1"/>
    </source>
</evidence>
<feature type="transmembrane region" description="Helical" evidence="1">
    <location>
        <begin position="251"/>
        <end position="278"/>
    </location>
</feature>
<dbReference type="EMBL" id="QKQP01000005">
    <property type="protein sequence ID" value="PZD80646.1"/>
    <property type="molecule type" value="Genomic_DNA"/>
</dbReference>
<protein>
    <submittedName>
        <fullName evidence="2">ABC transporter permease</fullName>
    </submittedName>
</protein>
<gene>
    <name evidence="2" type="ORF">DN052_09370</name>
</gene>
<proteinExistence type="predicted"/>
<feature type="transmembrane region" description="Helical" evidence="1">
    <location>
        <begin position="353"/>
        <end position="373"/>
    </location>
</feature>
<feature type="transmembrane region" description="Helical" evidence="1">
    <location>
        <begin position="379"/>
        <end position="400"/>
    </location>
</feature>
<feature type="transmembrane region" description="Helical" evidence="1">
    <location>
        <begin position="290"/>
        <end position="311"/>
    </location>
</feature>
<dbReference type="AlphaFoldDB" id="A0A2W1K1V5"/>
<dbReference type="RefSeq" id="WP_012537287.1">
    <property type="nucleotide sequence ID" value="NZ_AP025160.1"/>
</dbReference>
<feature type="transmembrane region" description="Helical" evidence="1">
    <location>
        <begin position="21"/>
        <end position="43"/>
    </location>
</feature>
<feature type="transmembrane region" description="Helical" evidence="1">
    <location>
        <begin position="412"/>
        <end position="433"/>
    </location>
</feature>
<keyword evidence="1" id="KW-1133">Transmembrane helix</keyword>
<evidence type="ECO:0000313" key="3">
    <source>
        <dbReference type="Proteomes" id="UP000248886"/>
    </source>
</evidence>
<feature type="transmembrane region" description="Helical" evidence="1">
    <location>
        <begin position="153"/>
        <end position="176"/>
    </location>
</feature>
<organism evidence="2 3">
    <name type="scientific">Acidithiobacillus ferrooxidans</name>
    <name type="common">Thiobacillus ferrooxidans</name>
    <dbReference type="NCBI Taxonomy" id="920"/>
    <lineage>
        <taxon>Bacteria</taxon>
        <taxon>Pseudomonadati</taxon>
        <taxon>Pseudomonadota</taxon>
        <taxon>Acidithiobacillia</taxon>
        <taxon>Acidithiobacillales</taxon>
        <taxon>Acidithiobacillaceae</taxon>
        <taxon>Acidithiobacillus</taxon>
    </lineage>
</organism>
<comment type="caution">
    <text evidence="2">The sequence shown here is derived from an EMBL/GenBank/DDBJ whole genome shotgun (WGS) entry which is preliminary data.</text>
</comment>
<dbReference type="OMA" id="WHPSHAW"/>
<dbReference type="GeneID" id="65281656"/>
<feature type="transmembrane region" description="Helical" evidence="1">
    <location>
        <begin position="123"/>
        <end position="141"/>
    </location>
</feature>
<reference evidence="2 3" key="1">
    <citation type="submission" date="2018-06" db="EMBL/GenBank/DDBJ databases">
        <title>Draft sequence of Acidithiobacillus ferrooxidans CCM 4253.</title>
        <authorList>
            <person name="Moya-Beltran A."/>
            <person name="Castro M."/>
            <person name="Covarrubias P.C."/>
            <person name="Issotta F."/>
            <person name="Janiczek O."/>
            <person name="Mandl M."/>
            <person name="Kucera J."/>
            <person name="Quatrini R."/>
        </authorList>
    </citation>
    <scope>NUCLEOTIDE SEQUENCE [LARGE SCALE GENOMIC DNA]</scope>
    <source>
        <strain evidence="2 3">CCM 4253</strain>
    </source>
</reference>
<accession>A0A2W1K1V5</accession>
<sequence length="478" mass="53977">MNKNPSLRSYIGMPLFRDNPLAAISALFLIPFGVLLALPAHTIDPHHPQHAWAQHGFRFVLIMFCVYLYGGLLLHYWRQVTEPLAVTVPGFIRLHRQTARWLILGASTLLFLALLSFHAPWPGALVLTGLFTLLGTGFGGLRVPWKKRRWLQYVLLGLLLLFYIPLLISGSLYWDIGTLPPLWALPITVILWSSIMATLFFRPERLRSLAETQETRFDAQTHDQPANTRWSVSRNWRALARWTPQTWRNPLVLYPMGVPSVLLIGTAGVLVTLLTSVIGEQMTHPNLSAVFMHHAAILSVGMGGTLTVLLVSMANGHWIQQDADWRTVFLTGLWGSKTRFCQQAMRHHARQSIFLAGVLALTILVLSISLLSLQILQGIALMAFLFTTTLWLSYAFFFAYMFGLRIAAQKKIIQSLVFGSSYFLVNLGLLALLQSSTGFMLWFLGLCMPLLLVIWVFFTHRQAARKMGREDWKLDATA</sequence>
<feature type="transmembrane region" description="Helical" evidence="1">
    <location>
        <begin position="55"/>
        <end position="77"/>
    </location>
</feature>
<keyword evidence="1" id="KW-0472">Membrane</keyword>
<name>A0A2W1K1V5_ACIFR</name>
<evidence type="ECO:0000256" key="1">
    <source>
        <dbReference type="SAM" id="Phobius"/>
    </source>
</evidence>
<feature type="transmembrane region" description="Helical" evidence="1">
    <location>
        <begin position="98"/>
        <end position="117"/>
    </location>
</feature>
<dbReference type="OrthoDB" id="3466127at2"/>
<keyword evidence="1" id="KW-0812">Transmembrane</keyword>
<dbReference type="Proteomes" id="UP000248886">
    <property type="component" value="Unassembled WGS sequence"/>
</dbReference>